<proteinExistence type="predicted"/>
<name>A0A975B710_9BACT</name>
<keyword evidence="2" id="KW-0812">Transmembrane</keyword>
<dbReference type="InterPro" id="IPR012296">
    <property type="entry name" value="Nuclease_put_TT1808"/>
</dbReference>
<evidence type="ECO:0000256" key="2">
    <source>
        <dbReference type="SAM" id="Phobius"/>
    </source>
</evidence>
<keyword evidence="1" id="KW-0175">Coiled coil</keyword>
<dbReference type="InterPro" id="IPR008538">
    <property type="entry name" value="Uma2"/>
</dbReference>
<dbReference type="EMBL" id="CP061799">
    <property type="protein sequence ID" value="QTA79996.1"/>
    <property type="molecule type" value="Genomic_DNA"/>
</dbReference>
<dbReference type="InterPro" id="IPR011335">
    <property type="entry name" value="Restrct_endonuc-II-like"/>
</dbReference>
<dbReference type="Proteomes" id="UP000663720">
    <property type="component" value="Chromosome"/>
</dbReference>
<keyword evidence="2" id="KW-0472">Membrane</keyword>
<evidence type="ECO:0000313" key="5">
    <source>
        <dbReference type="Proteomes" id="UP000663720"/>
    </source>
</evidence>
<evidence type="ECO:0000313" key="4">
    <source>
        <dbReference type="EMBL" id="QTA79996.1"/>
    </source>
</evidence>
<gene>
    <name evidence="4" type="ORF">dnl_22810</name>
</gene>
<dbReference type="CDD" id="cd06260">
    <property type="entry name" value="DUF820-like"/>
    <property type="match status" value="1"/>
</dbReference>
<dbReference type="KEGG" id="dli:dnl_22810"/>
<evidence type="ECO:0000256" key="1">
    <source>
        <dbReference type="SAM" id="Coils"/>
    </source>
</evidence>
<evidence type="ECO:0000259" key="3">
    <source>
        <dbReference type="Pfam" id="PF05685"/>
    </source>
</evidence>
<reference evidence="4" key="1">
    <citation type="journal article" date="2021" name="Microb. Physiol.">
        <title>Proteogenomic Insights into the Physiology of Marine, Sulfate-Reducing, Filamentous Desulfonema limicola and Desulfonema magnum.</title>
        <authorList>
            <person name="Schnaars V."/>
            <person name="Wohlbrand L."/>
            <person name="Scheve S."/>
            <person name="Hinrichs C."/>
            <person name="Reinhardt R."/>
            <person name="Rabus R."/>
        </authorList>
    </citation>
    <scope>NUCLEOTIDE SEQUENCE</scope>
    <source>
        <strain evidence="4">5ac10</strain>
    </source>
</reference>
<keyword evidence="2" id="KW-1133">Transmembrane helix</keyword>
<feature type="transmembrane region" description="Helical" evidence="2">
    <location>
        <begin position="18"/>
        <end position="36"/>
    </location>
</feature>
<dbReference type="PANTHER" id="PTHR33352:SF2">
    <property type="entry name" value="SLL0995 PROTEIN"/>
    <property type="match status" value="1"/>
</dbReference>
<dbReference type="SUPFAM" id="SSF52980">
    <property type="entry name" value="Restriction endonuclease-like"/>
    <property type="match status" value="1"/>
</dbReference>
<keyword evidence="4" id="KW-0378">Hydrolase</keyword>
<dbReference type="GO" id="GO:0004519">
    <property type="term" value="F:endonuclease activity"/>
    <property type="evidence" value="ECO:0007669"/>
    <property type="project" value="UniProtKB-KW"/>
</dbReference>
<organism evidence="4 5">
    <name type="scientific">Desulfonema limicola</name>
    <dbReference type="NCBI Taxonomy" id="45656"/>
    <lineage>
        <taxon>Bacteria</taxon>
        <taxon>Pseudomonadati</taxon>
        <taxon>Thermodesulfobacteriota</taxon>
        <taxon>Desulfobacteria</taxon>
        <taxon>Desulfobacterales</taxon>
        <taxon>Desulfococcaceae</taxon>
        <taxon>Desulfonema</taxon>
    </lineage>
</organism>
<protein>
    <submittedName>
        <fullName evidence="4">Restriction endonuclease, DUF820</fullName>
    </submittedName>
</protein>
<keyword evidence="5" id="KW-1185">Reference proteome</keyword>
<sequence>MIYDYYNNMKILKLKHKTFYLSFIFLIIYGFLSFFLKKRYAEKSCNRQKLFKSGRWNMPASIQALERQGPPEIHYIPYRKDEITYPESDGRPMADNTKQFNWIVKIKEGLEVMFADRPDVFVAGDLLWYPVKGDNKKRAAPDAMVVFGRPKGHRGAYIQYKEEDIAPQVVFEVLSPGNTKAEMKKKLGFYRQYGVEEYYIYDPDNITFEGWLRTSGKLLKIKKIQGWTSPRLGIRFELTDEELFIYRPDGQKFLSFVETEEKAVKAQKQAEKERIQREQAQKQAEKAEALANQEKKRAEMLAEKLIKLGISLDDL</sequence>
<keyword evidence="4" id="KW-0540">Nuclease</keyword>
<dbReference type="Gene3D" id="3.90.1570.10">
    <property type="entry name" value="tt1808, chain A"/>
    <property type="match status" value="1"/>
</dbReference>
<dbReference type="PANTHER" id="PTHR33352">
    <property type="entry name" value="SLR1095 PROTEIN"/>
    <property type="match status" value="1"/>
</dbReference>
<feature type="domain" description="Putative restriction endonuclease" evidence="3">
    <location>
        <begin position="117"/>
        <end position="221"/>
    </location>
</feature>
<feature type="coiled-coil region" evidence="1">
    <location>
        <begin position="256"/>
        <end position="304"/>
    </location>
</feature>
<keyword evidence="4" id="KW-0255">Endonuclease</keyword>
<dbReference type="Pfam" id="PF05685">
    <property type="entry name" value="Uma2"/>
    <property type="match status" value="1"/>
</dbReference>
<accession>A0A975B710</accession>
<dbReference type="AlphaFoldDB" id="A0A975B710"/>